<dbReference type="AlphaFoldDB" id="A0A1Y1IL35"/>
<dbReference type="InterPro" id="IPR042452">
    <property type="entry name" value="ZPR1_Znf1/2"/>
</dbReference>
<feature type="region of interest" description="Disordered" evidence="8">
    <location>
        <begin position="234"/>
        <end position="259"/>
    </location>
</feature>
<dbReference type="PANTHER" id="PTHR10876:SF0">
    <property type="entry name" value="ZINC FINGER PROTEIN ZPR1"/>
    <property type="match status" value="1"/>
</dbReference>
<comment type="subcellular location">
    <subcellularLocation>
        <location evidence="1">Nucleus</location>
    </subcellularLocation>
</comment>
<evidence type="ECO:0000256" key="5">
    <source>
        <dbReference type="ARBA" id="ARBA00022771"/>
    </source>
</evidence>
<dbReference type="PANTHER" id="PTHR10876">
    <property type="entry name" value="ZINC FINGER PROTEIN ZPR1"/>
    <property type="match status" value="1"/>
</dbReference>
<dbReference type="Pfam" id="PF22794">
    <property type="entry name" value="jr-ZPR1"/>
    <property type="match status" value="2"/>
</dbReference>
<keyword evidence="5" id="KW-0863">Zinc-finger</keyword>
<evidence type="ECO:0000313" key="10">
    <source>
        <dbReference type="EMBL" id="GAQ90149.1"/>
    </source>
</evidence>
<keyword evidence="4" id="KW-0677">Repeat</keyword>
<evidence type="ECO:0000256" key="6">
    <source>
        <dbReference type="ARBA" id="ARBA00022833"/>
    </source>
</evidence>
<dbReference type="NCBIfam" id="TIGR00310">
    <property type="entry name" value="ZPR1_znf"/>
    <property type="match status" value="2"/>
</dbReference>
<dbReference type="FunFam" id="2.60.120.1040:FF:000001">
    <property type="entry name" value="Zinc finger protein ZPR1"/>
    <property type="match status" value="1"/>
</dbReference>
<reference evidence="10 11" key="1">
    <citation type="journal article" date="2014" name="Nat. Commun.">
        <title>Klebsormidium flaccidum genome reveals primary factors for plant terrestrial adaptation.</title>
        <authorList>
            <person name="Hori K."/>
            <person name="Maruyama F."/>
            <person name="Fujisawa T."/>
            <person name="Togashi T."/>
            <person name="Yamamoto N."/>
            <person name="Seo M."/>
            <person name="Sato S."/>
            <person name="Yamada T."/>
            <person name="Mori H."/>
            <person name="Tajima N."/>
            <person name="Moriyama T."/>
            <person name="Ikeuchi M."/>
            <person name="Watanabe M."/>
            <person name="Wada H."/>
            <person name="Kobayashi K."/>
            <person name="Saito M."/>
            <person name="Masuda T."/>
            <person name="Sasaki-Sekimoto Y."/>
            <person name="Mashiguchi K."/>
            <person name="Awai K."/>
            <person name="Shimojima M."/>
            <person name="Masuda S."/>
            <person name="Iwai M."/>
            <person name="Nobusawa T."/>
            <person name="Narise T."/>
            <person name="Kondo S."/>
            <person name="Saito H."/>
            <person name="Sato R."/>
            <person name="Murakawa M."/>
            <person name="Ihara Y."/>
            <person name="Oshima-Yamada Y."/>
            <person name="Ohtaka K."/>
            <person name="Satoh M."/>
            <person name="Sonobe K."/>
            <person name="Ishii M."/>
            <person name="Ohtani R."/>
            <person name="Kanamori-Sato M."/>
            <person name="Honoki R."/>
            <person name="Miyazaki D."/>
            <person name="Mochizuki H."/>
            <person name="Umetsu J."/>
            <person name="Higashi K."/>
            <person name="Shibata D."/>
            <person name="Kamiya Y."/>
            <person name="Sato N."/>
            <person name="Nakamura Y."/>
            <person name="Tabata S."/>
            <person name="Ida S."/>
            <person name="Kurokawa K."/>
            <person name="Ohta H."/>
        </authorList>
    </citation>
    <scope>NUCLEOTIDE SEQUENCE [LARGE SCALE GENOMIC DNA]</scope>
    <source>
        <strain evidence="10 11">NIES-2285</strain>
    </source>
</reference>
<feature type="compositionally biased region" description="Low complexity" evidence="8">
    <location>
        <begin position="519"/>
        <end position="533"/>
    </location>
</feature>
<name>A0A1Y1IL35_KLENI</name>
<dbReference type="GO" id="GO:0005634">
    <property type="term" value="C:nucleus"/>
    <property type="evidence" value="ECO:0000318"/>
    <property type="project" value="GO_Central"/>
</dbReference>
<dbReference type="EMBL" id="DF237555">
    <property type="protein sequence ID" value="GAQ90149.1"/>
    <property type="molecule type" value="Genomic_DNA"/>
</dbReference>
<feature type="region of interest" description="Disordered" evidence="8">
    <location>
        <begin position="519"/>
        <end position="548"/>
    </location>
</feature>
<dbReference type="Gene3D" id="2.20.25.420">
    <property type="entry name" value="ZPR1, zinc finger domain"/>
    <property type="match status" value="2"/>
</dbReference>
<dbReference type="SMART" id="SM00709">
    <property type="entry name" value="Zpr1"/>
    <property type="match status" value="2"/>
</dbReference>
<evidence type="ECO:0000256" key="3">
    <source>
        <dbReference type="ARBA" id="ARBA00022723"/>
    </source>
</evidence>
<organism evidence="10 11">
    <name type="scientific">Klebsormidium nitens</name>
    <name type="common">Green alga</name>
    <name type="synonym">Ulothrix nitens</name>
    <dbReference type="NCBI Taxonomy" id="105231"/>
    <lineage>
        <taxon>Eukaryota</taxon>
        <taxon>Viridiplantae</taxon>
        <taxon>Streptophyta</taxon>
        <taxon>Klebsormidiophyceae</taxon>
        <taxon>Klebsormidiales</taxon>
        <taxon>Klebsormidiaceae</taxon>
        <taxon>Klebsormidium</taxon>
    </lineage>
</organism>
<dbReference type="FunFam" id="2.60.120.1040:FF:000003">
    <property type="entry name" value="Zinc finger protein zpr1"/>
    <property type="match status" value="1"/>
</dbReference>
<comment type="similarity">
    <text evidence="2">Belongs to the ZPR1 family.</text>
</comment>
<dbReference type="Gene3D" id="2.60.120.1040">
    <property type="entry name" value="ZPR1, A/B domain"/>
    <property type="match status" value="2"/>
</dbReference>
<keyword evidence="3" id="KW-0479">Metal-binding</keyword>
<evidence type="ECO:0000256" key="4">
    <source>
        <dbReference type="ARBA" id="ARBA00022737"/>
    </source>
</evidence>
<keyword evidence="11" id="KW-1185">Reference proteome</keyword>
<dbReference type="Pfam" id="PF03367">
    <property type="entry name" value="Zn_ribbon_ZPR1"/>
    <property type="match status" value="2"/>
</dbReference>
<dbReference type="InterPro" id="IPR040141">
    <property type="entry name" value="ZPR1"/>
</dbReference>
<proteinExistence type="inferred from homology"/>
<dbReference type="InterPro" id="IPR042451">
    <property type="entry name" value="ZPR1_A/B_dom"/>
</dbReference>
<dbReference type="FunFam" id="2.20.25.420:FF:000002">
    <property type="entry name" value="Zinc finger protein ZPR1"/>
    <property type="match status" value="1"/>
</dbReference>
<sequence length="548" mass="58374">MASALLSQPHVADVGTAAGDAFAAPPTLEEAPLEELQELESLCMRCGDNGTTRLLLTRIPHFREIVLMAFECPHCHERNSEVQFAGRLEPRGVTLTLRVPENDREALNRQVVKADHATVRIPELEFEIPEQAQRGTLTTVEGLLTRAAEDLRALQAERRDADPTMAAALDTFLGQLDAAAEGRRAFTVVLDDPTGNSFIENPHAPRPDPQLTQHYYTRSVEQNVQIGAMAEEALPDRGPAPGSGPEADGTAGERTGGGGAAAGAYVPAGTRYVPGMAPHGAVGATRMQAAIAEGSSEAVAQALFKYAAPEEVMVFPATCGACGAACETRMYVTTIPYFKEVIVMASTCDTCGYKNSELKPGGAIPARGRRSTLQVTCAADLSRDVIKSDSAAVAVPEAELELAPGTLGGKVTTVEGLLTAISEKLASLHSFSLGDSAQQVQRSAWQTFEARLRGLLALERPWTLILEDPLANSFIAPATDDPANDPQLVHEEFERSAEQDEELGLTQMDTRAADVAYAAQDQQAAATDGTAEARTQRHVSNEPSRPEG</sequence>
<dbReference type="STRING" id="105231.A0A1Y1IL35"/>
<evidence type="ECO:0000256" key="8">
    <source>
        <dbReference type="SAM" id="MobiDB-lite"/>
    </source>
</evidence>
<evidence type="ECO:0000313" key="11">
    <source>
        <dbReference type="Proteomes" id="UP000054558"/>
    </source>
</evidence>
<dbReference type="InterPro" id="IPR004457">
    <property type="entry name" value="Znf_ZPR1"/>
</dbReference>
<dbReference type="GO" id="GO:0008270">
    <property type="term" value="F:zinc ion binding"/>
    <property type="evidence" value="ECO:0007669"/>
    <property type="project" value="UniProtKB-KW"/>
</dbReference>
<keyword evidence="7" id="KW-0539">Nucleus</keyword>
<dbReference type="FunFam" id="2.20.25.420:FF:000001">
    <property type="entry name" value="Zinc finger protein ZPR1"/>
    <property type="match status" value="1"/>
</dbReference>
<dbReference type="OrthoDB" id="308464at2759"/>
<keyword evidence="6" id="KW-0862">Zinc</keyword>
<dbReference type="InterPro" id="IPR056180">
    <property type="entry name" value="ZPR1_jr_dom"/>
</dbReference>
<evidence type="ECO:0000256" key="2">
    <source>
        <dbReference type="ARBA" id="ARBA00008354"/>
    </source>
</evidence>
<gene>
    <name evidence="10" type="ORF">KFL_006060030</name>
</gene>
<feature type="domain" description="Zinc finger ZPR1-type" evidence="9">
    <location>
        <begin position="317"/>
        <end position="477"/>
    </location>
</feature>
<evidence type="ECO:0000259" key="9">
    <source>
        <dbReference type="SMART" id="SM00709"/>
    </source>
</evidence>
<accession>A0A1Y1IL35</accession>
<feature type="domain" description="Zinc finger ZPR1-type" evidence="9">
    <location>
        <begin position="41"/>
        <end position="201"/>
    </location>
</feature>
<dbReference type="Proteomes" id="UP000054558">
    <property type="component" value="Unassembled WGS sequence"/>
</dbReference>
<evidence type="ECO:0000256" key="1">
    <source>
        <dbReference type="ARBA" id="ARBA00004123"/>
    </source>
</evidence>
<dbReference type="OMA" id="FREVVIM"/>
<protein>
    <recommendedName>
        <fullName evidence="9">Zinc finger ZPR1-type domain-containing protein</fullName>
    </recommendedName>
</protein>
<dbReference type="GO" id="GO:0005737">
    <property type="term" value="C:cytoplasm"/>
    <property type="evidence" value="ECO:0000318"/>
    <property type="project" value="GO_Central"/>
</dbReference>
<evidence type="ECO:0000256" key="7">
    <source>
        <dbReference type="ARBA" id="ARBA00023242"/>
    </source>
</evidence>